<evidence type="ECO:0000313" key="2">
    <source>
        <dbReference type="EMBL" id="KAJ7720261.1"/>
    </source>
</evidence>
<dbReference type="EMBL" id="JARKIB010000242">
    <property type="protein sequence ID" value="KAJ7720261.1"/>
    <property type="molecule type" value="Genomic_DNA"/>
</dbReference>
<organism evidence="2 3">
    <name type="scientific">Mycena metata</name>
    <dbReference type="NCBI Taxonomy" id="1033252"/>
    <lineage>
        <taxon>Eukaryota</taxon>
        <taxon>Fungi</taxon>
        <taxon>Dikarya</taxon>
        <taxon>Basidiomycota</taxon>
        <taxon>Agaricomycotina</taxon>
        <taxon>Agaricomycetes</taxon>
        <taxon>Agaricomycetidae</taxon>
        <taxon>Agaricales</taxon>
        <taxon>Marasmiineae</taxon>
        <taxon>Mycenaceae</taxon>
        <taxon>Mycena</taxon>
    </lineage>
</organism>
<feature type="compositionally biased region" description="Polar residues" evidence="1">
    <location>
        <begin position="123"/>
        <end position="135"/>
    </location>
</feature>
<dbReference type="Proteomes" id="UP001215598">
    <property type="component" value="Unassembled WGS sequence"/>
</dbReference>
<feature type="region of interest" description="Disordered" evidence="1">
    <location>
        <begin position="55"/>
        <end position="75"/>
    </location>
</feature>
<accession>A0AAD7HHK9</accession>
<evidence type="ECO:0000313" key="3">
    <source>
        <dbReference type="Proteomes" id="UP001215598"/>
    </source>
</evidence>
<evidence type="ECO:0000256" key="1">
    <source>
        <dbReference type="SAM" id="MobiDB-lite"/>
    </source>
</evidence>
<comment type="caution">
    <text evidence="2">The sequence shown here is derived from an EMBL/GenBank/DDBJ whole genome shotgun (WGS) entry which is preliminary data.</text>
</comment>
<reference evidence="2" key="1">
    <citation type="submission" date="2023-03" db="EMBL/GenBank/DDBJ databases">
        <title>Massive genome expansion in bonnet fungi (Mycena s.s.) driven by repeated elements and novel gene families across ecological guilds.</title>
        <authorList>
            <consortium name="Lawrence Berkeley National Laboratory"/>
            <person name="Harder C.B."/>
            <person name="Miyauchi S."/>
            <person name="Viragh M."/>
            <person name="Kuo A."/>
            <person name="Thoen E."/>
            <person name="Andreopoulos B."/>
            <person name="Lu D."/>
            <person name="Skrede I."/>
            <person name="Drula E."/>
            <person name="Henrissat B."/>
            <person name="Morin E."/>
            <person name="Kohler A."/>
            <person name="Barry K."/>
            <person name="LaButti K."/>
            <person name="Morin E."/>
            <person name="Salamov A."/>
            <person name="Lipzen A."/>
            <person name="Mereny Z."/>
            <person name="Hegedus B."/>
            <person name="Baldrian P."/>
            <person name="Stursova M."/>
            <person name="Weitz H."/>
            <person name="Taylor A."/>
            <person name="Grigoriev I.V."/>
            <person name="Nagy L.G."/>
            <person name="Martin F."/>
            <person name="Kauserud H."/>
        </authorList>
    </citation>
    <scope>NUCLEOTIDE SEQUENCE</scope>
    <source>
        <strain evidence="2">CBHHK182m</strain>
    </source>
</reference>
<keyword evidence="3" id="KW-1185">Reference proteome</keyword>
<sequence>MFSTHSFPDVYLRVDGIDADHGGTRPNSETRERLPHIVTGSDVLAWARPENPGFGLGSALKTPKPSLSQAPKSPGFGPGRGFWLVNFRKWGPGLEKFQAEPEPNLSEAGAGQARPKSRGFVASGQSRNITKCQQD</sequence>
<name>A0AAD7HHK9_9AGAR</name>
<gene>
    <name evidence="2" type="ORF">B0H16DRAFT_1474494</name>
</gene>
<dbReference type="AlphaFoldDB" id="A0AAD7HHK9"/>
<proteinExistence type="predicted"/>
<feature type="region of interest" description="Disordered" evidence="1">
    <location>
        <begin position="95"/>
        <end position="135"/>
    </location>
</feature>
<protein>
    <submittedName>
        <fullName evidence="2">Uncharacterized protein</fullName>
    </submittedName>
</protein>